<evidence type="ECO:0000256" key="2">
    <source>
        <dbReference type="ARBA" id="ARBA00004651"/>
    </source>
</evidence>
<evidence type="ECO:0000256" key="1">
    <source>
        <dbReference type="ARBA" id="ARBA00000725"/>
    </source>
</evidence>
<protein>
    <recommendedName>
        <fullName evidence="9">Quinol oxidase subunit 4</fullName>
        <ecNumber evidence="9">1.10.3.-</ecNumber>
    </recommendedName>
</protein>
<evidence type="ECO:0000256" key="7">
    <source>
        <dbReference type="ARBA" id="ARBA00023002"/>
    </source>
</evidence>
<dbReference type="GO" id="GO:0042773">
    <property type="term" value="P:ATP synthesis coupled electron transport"/>
    <property type="evidence" value="ECO:0007669"/>
    <property type="project" value="UniProtKB-UniRule"/>
</dbReference>
<dbReference type="GO" id="GO:0005886">
    <property type="term" value="C:plasma membrane"/>
    <property type="evidence" value="ECO:0007669"/>
    <property type="project" value="UniProtKB-SubCell"/>
</dbReference>
<dbReference type="GO" id="GO:0009486">
    <property type="term" value="F:cytochrome bo3 ubiquinol oxidase activity"/>
    <property type="evidence" value="ECO:0007669"/>
    <property type="project" value="TreeGrafter"/>
</dbReference>
<organism evidence="11 12">
    <name type="scientific">Halobacillus andaensis</name>
    <dbReference type="NCBI Taxonomy" id="1176239"/>
    <lineage>
        <taxon>Bacteria</taxon>
        <taxon>Bacillati</taxon>
        <taxon>Bacillota</taxon>
        <taxon>Bacilli</taxon>
        <taxon>Bacillales</taxon>
        <taxon>Bacillaceae</taxon>
        <taxon>Halobacillus</taxon>
    </lineage>
</organism>
<dbReference type="GO" id="GO:0015990">
    <property type="term" value="P:electron transport coupled proton transport"/>
    <property type="evidence" value="ECO:0007669"/>
    <property type="project" value="TreeGrafter"/>
</dbReference>
<keyword evidence="4 9" id="KW-1003">Cell membrane</keyword>
<dbReference type="InterPro" id="IPR014250">
    <property type="entry name" value="QoxD"/>
</dbReference>
<dbReference type="GO" id="GO:0009319">
    <property type="term" value="C:cytochrome o ubiquinol oxidase complex"/>
    <property type="evidence" value="ECO:0007669"/>
    <property type="project" value="TreeGrafter"/>
</dbReference>
<evidence type="ECO:0000256" key="3">
    <source>
        <dbReference type="ARBA" id="ARBA00008079"/>
    </source>
</evidence>
<dbReference type="Proteomes" id="UP000660110">
    <property type="component" value="Unassembled WGS sequence"/>
</dbReference>
<dbReference type="RefSeq" id="WP_188377099.1">
    <property type="nucleotide sequence ID" value="NZ_BMEL01000002.1"/>
</dbReference>
<evidence type="ECO:0000256" key="10">
    <source>
        <dbReference type="SAM" id="MobiDB-lite"/>
    </source>
</evidence>
<evidence type="ECO:0000256" key="8">
    <source>
        <dbReference type="ARBA" id="ARBA00023136"/>
    </source>
</evidence>
<comment type="similarity">
    <text evidence="3 9">Belongs to the cytochrome c oxidase bacterial subunit 4 family.</text>
</comment>
<reference evidence="11" key="2">
    <citation type="submission" date="2020-09" db="EMBL/GenBank/DDBJ databases">
        <authorList>
            <person name="Sun Q."/>
            <person name="Zhou Y."/>
        </authorList>
    </citation>
    <scope>NUCLEOTIDE SEQUENCE</scope>
    <source>
        <strain evidence="11">CGMCC 1.12153</strain>
    </source>
</reference>
<dbReference type="EC" id="1.10.3.-" evidence="9"/>
<feature type="transmembrane region" description="Helical" evidence="9">
    <location>
        <begin position="12"/>
        <end position="31"/>
    </location>
</feature>
<feature type="transmembrane region" description="Helical" evidence="9">
    <location>
        <begin position="37"/>
        <end position="59"/>
    </location>
</feature>
<gene>
    <name evidence="11" type="ORF">GCM10010954_17360</name>
</gene>
<evidence type="ECO:0000256" key="6">
    <source>
        <dbReference type="ARBA" id="ARBA00022989"/>
    </source>
</evidence>
<dbReference type="AlphaFoldDB" id="A0A917B2G5"/>
<dbReference type="EMBL" id="BMEL01000002">
    <property type="protein sequence ID" value="GGF19108.1"/>
    <property type="molecule type" value="Genomic_DNA"/>
</dbReference>
<dbReference type="GO" id="GO:0019646">
    <property type="term" value="P:aerobic electron transport chain"/>
    <property type="evidence" value="ECO:0007669"/>
    <property type="project" value="TreeGrafter"/>
</dbReference>
<dbReference type="GO" id="GO:0015078">
    <property type="term" value="F:proton transmembrane transporter activity"/>
    <property type="evidence" value="ECO:0007669"/>
    <property type="project" value="TreeGrafter"/>
</dbReference>
<sequence length="129" mass="14519">MTDHNKRIPTQHVVGFVLSIALTLLATWAALGSNLSTMWIISGIMILAVIQAGIQLFMFMHVVEFESKNGHVPWNMMFHGAVLAAIVVAGSLFTMSFGFTHDHDEEEHQYEQQENDDQEQQDEGEHEGH</sequence>
<feature type="transmembrane region" description="Helical" evidence="9">
    <location>
        <begin position="80"/>
        <end position="99"/>
    </location>
</feature>
<keyword evidence="8 9" id="KW-0472">Membrane</keyword>
<comment type="function">
    <text evidence="9">Catalyzes quinol oxidation with the concomitant reduction of oxygen to water.</text>
</comment>
<dbReference type="NCBIfam" id="TIGR02901">
    <property type="entry name" value="QoxD"/>
    <property type="match status" value="1"/>
</dbReference>
<proteinExistence type="inferred from homology"/>
<comment type="catalytic activity">
    <reaction evidence="1 9">
        <text>2 a quinol + O2 = 2 a quinone + 2 H2O</text>
        <dbReference type="Rhea" id="RHEA:55376"/>
        <dbReference type="ChEBI" id="CHEBI:15377"/>
        <dbReference type="ChEBI" id="CHEBI:15379"/>
        <dbReference type="ChEBI" id="CHEBI:24646"/>
        <dbReference type="ChEBI" id="CHEBI:132124"/>
    </reaction>
</comment>
<keyword evidence="7 9" id="KW-0560">Oxidoreductase</keyword>
<dbReference type="PANTHER" id="PTHR36835">
    <property type="entry name" value="CYTOCHROME BO(3) UBIQUINOL OXIDASE SUBUNIT 4"/>
    <property type="match status" value="1"/>
</dbReference>
<dbReference type="InterPro" id="IPR050968">
    <property type="entry name" value="Cytochrome_c_oxidase_bac_sub4"/>
</dbReference>
<accession>A0A917B2G5</accession>
<comment type="subcellular location">
    <subcellularLocation>
        <location evidence="2 9">Cell membrane</location>
        <topology evidence="2 9">Multi-pass membrane protein</topology>
    </subcellularLocation>
</comment>
<keyword evidence="12" id="KW-1185">Reference proteome</keyword>
<evidence type="ECO:0000313" key="12">
    <source>
        <dbReference type="Proteomes" id="UP000660110"/>
    </source>
</evidence>
<evidence type="ECO:0000313" key="11">
    <source>
        <dbReference type="EMBL" id="GGF19108.1"/>
    </source>
</evidence>
<evidence type="ECO:0000256" key="4">
    <source>
        <dbReference type="ARBA" id="ARBA00022475"/>
    </source>
</evidence>
<feature type="region of interest" description="Disordered" evidence="10">
    <location>
        <begin position="104"/>
        <end position="129"/>
    </location>
</feature>
<evidence type="ECO:0000256" key="9">
    <source>
        <dbReference type="RuleBase" id="RU367153"/>
    </source>
</evidence>
<name>A0A917B2G5_HALAA</name>
<keyword evidence="5 9" id="KW-0812">Transmembrane</keyword>
<comment type="caution">
    <text evidence="11">The sequence shown here is derived from an EMBL/GenBank/DDBJ whole genome shotgun (WGS) entry which is preliminary data.</text>
</comment>
<evidence type="ECO:0000256" key="5">
    <source>
        <dbReference type="ARBA" id="ARBA00022692"/>
    </source>
</evidence>
<dbReference type="PANTHER" id="PTHR36835:SF1">
    <property type="entry name" value="CYTOCHROME BO(3) UBIQUINOL OXIDASE SUBUNIT 4"/>
    <property type="match status" value="1"/>
</dbReference>
<keyword evidence="6 9" id="KW-1133">Transmembrane helix</keyword>
<dbReference type="GO" id="GO:0016682">
    <property type="term" value="F:oxidoreductase activity, acting on diphenols and related substances as donors, oxygen as acceptor"/>
    <property type="evidence" value="ECO:0007669"/>
    <property type="project" value="UniProtKB-UniRule"/>
</dbReference>
<dbReference type="InterPro" id="IPR005171">
    <property type="entry name" value="Cyt_c_oxidase_su4_prok"/>
</dbReference>
<reference evidence="11" key="1">
    <citation type="journal article" date="2014" name="Int. J. Syst. Evol. Microbiol.">
        <title>Complete genome sequence of Corynebacterium casei LMG S-19264T (=DSM 44701T), isolated from a smear-ripened cheese.</title>
        <authorList>
            <consortium name="US DOE Joint Genome Institute (JGI-PGF)"/>
            <person name="Walter F."/>
            <person name="Albersmeier A."/>
            <person name="Kalinowski J."/>
            <person name="Ruckert C."/>
        </authorList>
    </citation>
    <scope>NUCLEOTIDE SEQUENCE</scope>
    <source>
        <strain evidence="11">CGMCC 1.12153</strain>
    </source>
</reference>
<dbReference type="Pfam" id="PF03626">
    <property type="entry name" value="COX4_pro"/>
    <property type="match status" value="1"/>
</dbReference>